<dbReference type="InterPro" id="IPR052020">
    <property type="entry name" value="Cyclic_di-GMP/3'3'-cGAMP_PDE"/>
</dbReference>
<dbReference type="SMART" id="SM00471">
    <property type="entry name" value="HDc"/>
    <property type="match status" value="1"/>
</dbReference>
<dbReference type="Gene3D" id="3.40.50.2300">
    <property type="match status" value="1"/>
</dbReference>
<evidence type="ECO:0000256" key="1">
    <source>
        <dbReference type="PROSITE-ProRule" id="PRU00169"/>
    </source>
</evidence>
<dbReference type="PROSITE" id="PS51832">
    <property type="entry name" value="HD_GYP"/>
    <property type="match status" value="1"/>
</dbReference>
<feature type="modified residue" description="4-aspartylphosphate" evidence="1">
    <location>
        <position position="62"/>
    </location>
</feature>
<dbReference type="InterPro" id="IPR037522">
    <property type="entry name" value="HD_GYP_dom"/>
</dbReference>
<evidence type="ECO:0000313" key="4">
    <source>
        <dbReference type="EMBL" id="MCE2595744.1"/>
    </source>
</evidence>
<dbReference type="EMBL" id="JAIMJA010000012">
    <property type="protein sequence ID" value="MCE2595744.1"/>
    <property type="molecule type" value="Genomic_DNA"/>
</dbReference>
<feature type="domain" description="Response regulatory" evidence="2">
    <location>
        <begin position="12"/>
        <end position="129"/>
    </location>
</feature>
<feature type="domain" description="HD-GYP" evidence="3">
    <location>
        <begin position="156"/>
        <end position="353"/>
    </location>
</feature>
<dbReference type="InterPro" id="IPR001789">
    <property type="entry name" value="Sig_transdc_resp-reg_receiver"/>
</dbReference>
<gene>
    <name evidence="4" type="ORF">K6Y31_13105</name>
</gene>
<name>A0ABS8WDW7_9GAMM</name>
<evidence type="ECO:0000313" key="5">
    <source>
        <dbReference type="Proteomes" id="UP001201273"/>
    </source>
</evidence>
<organism evidence="4 5">
    <name type="scientific">Motilimonas cestriensis</name>
    <dbReference type="NCBI Taxonomy" id="2742685"/>
    <lineage>
        <taxon>Bacteria</taxon>
        <taxon>Pseudomonadati</taxon>
        <taxon>Pseudomonadota</taxon>
        <taxon>Gammaproteobacteria</taxon>
        <taxon>Alteromonadales</taxon>
        <taxon>Alteromonadales genera incertae sedis</taxon>
        <taxon>Motilimonas</taxon>
    </lineage>
</organism>
<keyword evidence="1" id="KW-0597">Phosphoprotein</keyword>
<dbReference type="SUPFAM" id="SSF109604">
    <property type="entry name" value="HD-domain/PDEase-like"/>
    <property type="match status" value="1"/>
</dbReference>
<dbReference type="RefSeq" id="WP_233053414.1">
    <property type="nucleotide sequence ID" value="NZ_JAIMJA010000012.1"/>
</dbReference>
<evidence type="ECO:0000259" key="2">
    <source>
        <dbReference type="PROSITE" id="PS50110"/>
    </source>
</evidence>
<dbReference type="Gene3D" id="1.10.3210.10">
    <property type="entry name" value="Hypothetical protein af1432"/>
    <property type="match status" value="1"/>
</dbReference>
<evidence type="ECO:0000259" key="3">
    <source>
        <dbReference type="PROSITE" id="PS51832"/>
    </source>
</evidence>
<sequence>MGINVQQMYQEKVIICDDSITNVLVMTEMLNQLMNPLELIALTDSRKVMSYVDESTSLLILDIEMPFYTGYDILMQVRQRFTSEQVSVIVVSGSSEQNSHIKALKVGANDFIKKPYDEYELKLRVMNQLKLIHAFKQQKRSNVQLEKVIQQRTKELEEATECLIMNLANLAEMHDKNTGRHIMRVGKFSGLLARKYGLPEHIVRLVEKAAPMHDIGKLHIPDEILFKPGKLTDEEFEIMKTHVDVVDEFFIDHPSVLIQMAKSIAKHHHEKWDGTGYSEGLRGQSIPIEGRIVCLVDVFDALTTVRPYKPAWPVDDAIGYILAQSGKQFDPNLVAILVDNLNDFLEIKATFDD</sequence>
<accession>A0ABS8WDW7</accession>
<keyword evidence="5" id="KW-1185">Reference proteome</keyword>
<comment type="caution">
    <text evidence="4">The sequence shown here is derived from an EMBL/GenBank/DDBJ whole genome shotgun (WGS) entry which is preliminary data.</text>
</comment>
<protein>
    <submittedName>
        <fullName evidence="4">HD domain-containing protein</fullName>
    </submittedName>
</protein>
<dbReference type="SMART" id="SM00448">
    <property type="entry name" value="REC"/>
    <property type="match status" value="1"/>
</dbReference>
<dbReference type="PANTHER" id="PTHR45228">
    <property type="entry name" value="CYCLIC DI-GMP PHOSPHODIESTERASE TM_0186-RELATED"/>
    <property type="match status" value="1"/>
</dbReference>
<reference evidence="4 5" key="1">
    <citation type="journal article" date="2022" name="Environ. Microbiol. Rep.">
        <title>Eco-phylogenetic analyses reveal divergent evolution of vitamin B12 metabolism in the marine bacterial family 'Psychromonadaceae'.</title>
        <authorList>
            <person name="Jin X."/>
            <person name="Yang Y."/>
            <person name="Cao H."/>
            <person name="Gao B."/>
            <person name="Zhao Z."/>
        </authorList>
    </citation>
    <scope>NUCLEOTIDE SEQUENCE [LARGE SCALE GENOMIC DNA]</scope>
    <source>
        <strain evidence="4 5">MKS20</strain>
    </source>
</reference>
<dbReference type="PROSITE" id="PS50110">
    <property type="entry name" value="RESPONSE_REGULATORY"/>
    <property type="match status" value="1"/>
</dbReference>
<dbReference type="Pfam" id="PF00072">
    <property type="entry name" value="Response_reg"/>
    <property type="match status" value="1"/>
</dbReference>
<dbReference type="CDD" id="cd00077">
    <property type="entry name" value="HDc"/>
    <property type="match status" value="1"/>
</dbReference>
<proteinExistence type="predicted"/>
<dbReference type="Proteomes" id="UP001201273">
    <property type="component" value="Unassembled WGS sequence"/>
</dbReference>
<dbReference type="PANTHER" id="PTHR45228:SF1">
    <property type="entry name" value="CYCLIC DI-GMP PHOSPHODIESTERASE TM_0186"/>
    <property type="match status" value="1"/>
</dbReference>
<dbReference type="InterPro" id="IPR011006">
    <property type="entry name" value="CheY-like_superfamily"/>
</dbReference>
<dbReference type="Pfam" id="PF13487">
    <property type="entry name" value="HD_5"/>
    <property type="match status" value="1"/>
</dbReference>
<dbReference type="SUPFAM" id="SSF52172">
    <property type="entry name" value="CheY-like"/>
    <property type="match status" value="1"/>
</dbReference>
<dbReference type="InterPro" id="IPR003607">
    <property type="entry name" value="HD/PDEase_dom"/>
</dbReference>